<evidence type="ECO:0000313" key="1">
    <source>
        <dbReference type="EMBL" id="QIA62275.1"/>
    </source>
</evidence>
<evidence type="ECO:0008006" key="3">
    <source>
        <dbReference type="Google" id="ProtNLM"/>
    </source>
</evidence>
<protein>
    <recommendedName>
        <fullName evidence="3">Transcriptional regulator VspR</fullName>
    </recommendedName>
</protein>
<sequence>MSEKYLINRDIYGVITSPSMNEFQAAQVRELIQKASNAYDDSNNTRVLVARHLNKLERIGALTSTGVRQSKKYKKTASFDEFNFVLKDKRSRSTTSNVNEPSVSKLKSELIKEKTDIETELRIALAEVEEYRGLMNRSSELTQILNEPYALAATKTASLVAKLNVWSKAIKLVSEKEIKVC</sequence>
<dbReference type="KEGG" id="vas:GT360_01445"/>
<dbReference type="Proteomes" id="UP000464262">
    <property type="component" value="Chromosome 1"/>
</dbReference>
<reference evidence="1 2" key="1">
    <citation type="submission" date="2020-01" db="EMBL/GenBank/DDBJ databases">
        <title>Whole genome and functional gene identification of agarase of Vibrio HN897.</title>
        <authorList>
            <person name="Liu Y."/>
            <person name="Zhao Z."/>
        </authorList>
    </citation>
    <scope>NUCLEOTIDE SEQUENCE [LARGE SCALE GENOMIC DNA]</scope>
    <source>
        <strain evidence="1 2">HN897</strain>
    </source>
</reference>
<proteinExistence type="predicted"/>
<dbReference type="EMBL" id="CP047475">
    <property type="protein sequence ID" value="QIA62275.1"/>
    <property type="molecule type" value="Genomic_DNA"/>
</dbReference>
<dbReference type="RefSeq" id="WP_164647182.1">
    <property type="nucleotide sequence ID" value="NZ_CP047475.1"/>
</dbReference>
<accession>A0A7Z2T104</accession>
<dbReference type="AlphaFoldDB" id="A0A7Z2T104"/>
<evidence type="ECO:0000313" key="2">
    <source>
        <dbReference type="Proteomes" id="UP000464262"/>
    </source>
</evidence>
<organism evidence="1 2">
    <name type="scientific">Vibrio astriarenae</name>
    <dbReference type="NCBI Taxonomy" id="1481923"/>
    <lineage>
        <taxon>Bacteria</taxon>
        <taxon>Pseudomonadati</taxon>
        <taxon>Pseudomonadota</taxon>
        <taxon>Gammaproteobacteria</taxon>
        <taxon>Vibrionales</taxon>
        <taxon>Vibrionaceae</taxon>
        <taxon>Vibrio</taxon>
    </lineage>
</organism>
<gene>
    <name evidence="1" type="ORF">GT360_01445</name>
</gene>
<name>A0A7Z2T104_9VIBR</name>
<keyword evidence="2" id="KW-1185">Reference proteome</keyword>